<feature type="signal peptide" evidence="2">
    <location>
        <begin position="1"/>
        <end position="16"/>
    </location>
</feature>
<keyword evidence="1" id="KW-0472">Membrane</keyword>
<name>A0ABR3G338_9PEZI</name>
<keyword evidence="4" id="KW-1185">Reference proteome</keyword>
<keyword evidence="2" id="KW-0732">Signal</keyword>
<evidence type="ECO:0000256" key="1">
    <source>
        <dbReference type="SAM" id="Phobius"/>
    </source>
</evidence>
<proteinExistence type="predicted"/>
<feature type="transmembrane region" description="Helical" evidence="1">
    <location>
        <begin position="83"/>
        <end position="101"/>
    </location>
</feature>
<keyword evidence="1" id="KW-1133">Transmembrane helix</keyword>
<organism evidence="3 4">
    <name type="scientific">Discina gigas</name>
    <dbReference type="NCBI Taxonomy" id="1032678"/>
    <lineage>
        <taxon>Eukaryota</taxon>
        <taxon>Fungi</taxon>
        <taxon>Dikarya</taxon>
        <taxon>Ascomycota</taxon>
        <taxon>Pezizomycotina</taxon>
        <taxon>Pezizomycetes</taxon>
        <taxon>Pezizales</taxon>
        <taxon>Discinaceae</taxon>
        <taxon>Discina</taxon>
    </lineage>
</organism>
<accession>A0ABR3G338</accession>
<keyword evidence="1" id="KW-0812">Transmembrane</keyword>
<gene>
    <name evidence="3" type="ORF">Q9L58_010820</name>
</gene>
<evidence type="ECO:0000313" key="4">
    <source>
        <dbReference type="Proteomes" id="UP001447188"/>
    </source>
</evidence>
<evidence type="ECO:0000313" key="3">
    <source>
        <dbReference type="EMBL" id="KAL0630334.1"/>
    </source>
</evidence>
<comment type="caution">
    <text evidence="3">The sequence shown here is derived from an EMBL/GenBank/DDBJ whole genome shotgun (WGS) entry which is preliminary data.</text>
</comment>
<evidence type="ECO:0000256" key="2">
    <source>
        <dbReference type="SAM" id="SignalP"/>
    </source>
</evidence>
<reference evidence="3 4" key="1">
    <citation type="submission" date="2024-02" db="EMBL/GenBank/DDBJ databases">
        <title>Discinaceae phylogenomics.</title>
        <authorList>
            <person name="Dirks A.C."/>
            <person name="James T.Y."/>
        </authorList>
    </citation>
    <scope>NUCLEOTIDE SEQUENCE [LARGE SCALE GENOMIC DNA]</scope>
    <source>
        <strain evidence="3 4">ACD0624</strain>
    </source>
</reference>
<protein>
    <submittedName>
        <fullName evidence="3">Uncharacterized protein</fullName>
    </submittedName>
</protein>
<dbReference type="EMBL" id="JBBBZM010000791">
    <property type="protein sequence ID" value="KAL0630334.1"/>
    <property type="molecule type" value="Genomic_DNA"/>
</dbReference>
<dbReference type="Proteomes" id="UP001447188">
    <property type="component" value="Unassembled WGS sequence"/>
</dbReference>
<sequence length="185" mass="21167">MSASTIISLILAVLKGLNMIFQYAQERKWIGEGEAQAYARGLAQNLRMSNYAKHALEENTSKSDSELDKFLHDLEPEPPDDNFGNMLTIATFFVGGIAFVWSMKVDLKANQAANQVMLDSLNERFIGMQEEMKKLVEILVNQGKHEERMIAMDARLMNQGRRLDETIERFNRFMERDRAGAMRSD</sequence>
<feature type="chain" id="PRO_5045870669" evidence="2">
    <location>
        <begin position="17"/>
        <end position="185"/>
    </location>
</feature>